<sequence length="85" mass="9596">VHRHTAMAANTQSQQNIHTTALARAKGEILRVIEILIEKMPSDVVDLLVEVMDIIMYCLEGSLLKKKGLQECFPSVCRYVSIRMP</sequence>
<gene>
    <name evidence="1" type="ORF">GDO81_020109</name>
</gene>
<dbReference type="AlphaFoldDB" id="A0AAV6YY41"/>
<feature type="non-terminal residue" evidence="1">
    <location>
        <position position="85"/>
    </location>
</feature>
<feature type="non-terminal residue" evidence="1">
    <location>
        <position position="1"/>
    </location>
</feature>
<dbReference type="GO" id="GO:0005737">
    <property type="term" value="C:cytoplasm"/>
    <property type="evidence" value="ECO:0007669"/>
    <property type="project" value="TreeGrafter"/>
</dbReference>
<reference evidence="1" key="1">
    <citation type="thesis" date="2020" institute="ProQuest LLC" country="789 East Eisenhower Parkway, Ann Arbor, MI, USA">
        <title>Comparative Genomics and Chromosome Evolution.</title>
        <authorList>
            <person name="Mudd A.B."/>
        </authorList>
    </citation>
    <scope>NUCLEOTIDE SEQUENCE</scope>
    <source>
        <strain evidence="1">237g6f4</strain>
        <tissue evidence="1">Blood</tissue>
    </source>
</reference>
<evidence type="ECO:0000313" key="1">
    <source>
        <dbReference type="EMBL" id="KAG8539930.1"/>
    </source>
</evidence>
<name>A0AAV6YY41_ENGPU</name>
<proteinExistence type="predicted"/>
<dbReference type="EMBL" id="WNYA01012324">
    <property type="protein sequence ID" value="KAG8539930.1"/>
    <property type="molecule type" value="Genomic_DNA"/>
</dbReference>
<dbReference type="PANTHER" id="PTHR44099">
    <property type="entry name" value="RABCONNECTIN-3B, ISOFORM A"/>
    <property type="match status" value="1"/>
</dbReference>
<dbReference type="PANTHER" id="PTHR44099:SF3">
    <property type="entry name" value="WD REPEAT-CONTAINING PROTEIN 7"/>
    <property type="match status" value="1"/>
</dbReference>
<protein>
    <submittedName>
        <fullName evidence="1">Uncharacterized protein</fullName>
    </submittedName>
</protein>
<dbReference type="Proteomes" id="UP000824782">
    <property type="component" value="Unassembled WGS sequence"/>
</dbReference>
<organism evidence="1 2">
    <name type="scientific">Engystomops pustulosus</name>
    <name type="common">Tungara frog</name>
    <name type="synonym">Physalaemus pustulosus</name>
    <dbReference type="NCBI Taxonomy" id="76066"/>
    <lineage>
        <taxon>Eukaryota</taxon>
        <taxon>Metazoa</taxon>
        <taxon>Chordata</taxon>
        <taxon>Craniata</taxon>
        <taxon>Vertebrata</taxon>
        <taxon>Euteleostomi</taxon>
        <taxon>Amphibia</taxon>
        <taxon>Batrachia</taxon>
        <taxon>Anura</taxon>
        <taxon>Neobatrachia</taxon>
        <taxon>Hyloidea</taxon>
        <taxon>Leptodactylidae</taxon>
        <taxon>Leiuperinae</taxon>
        <taxon>Engystomops</taxon>
    </lineage>
</organism>
<comment type="caution">
    <text evidence="1">The sequence shown here is derived from an EMBL/GenBank/DDBJ whole genome shotgun (WGS) entry which is preliminary data.</text>
</comment>
<evidence type="ECO:0000313" key="2">
    <source>
        <dbReference type="Proteomes" id="UP000824782"/>
    </source>
</evidence>
<accession>A0AAV6YY41</accession>
<dbReference type="InterPro" id="IPR049916">
    <property type="entry name" value="WDR72-like"/>
</dbReference>
<keyword evidence="2" id="KW-1185">Reference proteome</keyword>